<protein>
    <submittedName>
        <fullName evidence="2">Uncharacterized protein</fullName>
    </submittedName>
</protein>
<proteinExistence type="predicted"/>
<feature type="non-terminal residue" evidence="2">
    <location>
        <position position="464"/>
    </location>
</feature>
<evidence type="ECO:0000313" key="3">
    <source>
        <dbReference type="Proteomes" id="UP001497497"/>
    </source>
</evidence>
<dbReference type="EMBL" id="CAXITT010000444">
    <property type="protein sequence ID" value="CAL1541630.1"/>
    <property type="molecule type" value="Genomic_DNA"/>
</dbReference>
<feature type="compositionally biased region" description="Polar residues" evidence="1">
    <location>
        <begin position="213"/>
        <end position="241"/>
    </location>
</feature>
<evidence type="ECO:0000256" key="1">
    <source>
        <dbReference type="SAM" id="MobiDB-lite"/>
    </source>
</evidence>
<accession>A0AAV2I4H5</accession>
<sequence>MVGSLEIPHTHSTPSLAANVMSSVHSASELDSLPNNHQLRLMNVPSNGSENNVILSALSSRSAFVPVTSHKQLVSTILKEANHELLEHSHSVPLSESCQTKLDHFGQNTSTSTQANSKVESSHSFSSSVDGSQFSKHLLSVSCSSVMDSSSKADVYLSSNCSSTHSSVTPSTATLNWPGGTANSGNESAFTSPITSFITSTAQSYPSKKEHLSTSSPNVHVSGATTSLKSGTPGQSQITAISPSPHTSHTNSSPATPPRRVCRNRFTPIRPKIGGAPSPQKLVTGSTTPSPQKKDIRKVSTILKEHRLKIAQDLLVNLANSYQGEVKLQMPAELLGLSPGKSKSADVLVTIGPPSNKNQQTGNTTSPQLWPLMNPSPHHQDMKVVVEPVTQVTSNTSPAFSSTLLSPPPGAAQRQNTGQSLGLQVITCHKGGNNLGPPLALYSPTLSVGHEEPASSKQVVILSP</sequence>
<comment type="caution">
    <text evidence="2">The sequence shown here is derived from an EMBL/GenBank/DDBJ whole genome shotgun (WGS) entry which is preliminary data.</text>
</comment>
<organism evidence="2 3">
    <name type="scientific">Lymnaea stagnalis</name>
    <name type="common">Great pond snail</name>
    <name type="synonym">Helix stagnalis</name>
    <dbReference type="NCBI Taxonomy" id="6523"/>
    <lineage>
        <taxon>Eukaryota</taxon>
        <taxon>Metazoa</taxon>
        <taxon>Spiralia</taxon>
        <taxon>Lophotrochozoa</taxon>
        <taxon>Mollusca</taxon>
        <taxon>Gastropoda</taxon>
        <taxon>Heterobranchia</taxon>
        <taxon>Euthyneura</taxon>
        <taxon>Panpulmonata</taxon>
        <taxon>Hygrophila</taxon>
        <taxon>Lymnaeoidea</taxon>
        <taxon>Lymnaeidae</taxon>
        <taxon>Lymnaea</taxon>
    </lineage>
</organism>
<feature type="region of interest" description="Disordered" evidence="1">
    <location>
        <begin position="105"/>
        <end position="126"/>
    </location>
</feature>
<name>A0AAV2I4H5_LYMST</name>
<feature type="compositionally biased region" description="Polar residues" evidence="1">
    <location>
        <begin position="105"/>
        <end position="116"/>
    </location>
</feature>
<reference evidence="2 3" key="1">
    <citation type="submission" date="2024-04" db="EMBL/GenBank/DDBJ databases">
        <authorList>
            <consortium name="Genoscope - CEA"/>
            <person name="William W."/>
        </authorList>
    </citation>
    <scope>NUCLEOTIDE SEQUENCE [LARGE SCALE GENOMIC DNA]</scope>
</reference>
<feature type="compositionally biased region" description="Polar residues" evidence="1">
    <location>
        <begin position="281"/>
        <end position="291"/>
    </location>
</feature>
<evidence type="ECO:0000313" key="2">
    <source>
        <dbReference type="EMBL" id="CAL1541630.1"/>
    </source>
</evidence>
<feature type="compositionally biased region" description="Low complexity" evidence="1">
    <location>
        <begin position="242"/>
        <end position="254"/>
    </location>
</feature>
<gene>
    <name evidence="2" type="ORF">GSLYS_00015236001</name>
</gene>
<feature type="region of interest" description="Disordered" evidence="1">
    <location>
        <begin position="208"/>
        <end position="294"/>
    </location>
</feature>
<dbReference type="AlphaFoldDB" id="A0AAV2I4H5"/>
<keyword evidence="3" id="KW-1185">Reference proteome</keyword>
<feature type="compositionally biased region" description="Low complexity" evidence="1">
    <location>
        <begin position="117"/>
        <end position="126"/>
    </location>
</feature>
<dbReference type="Proteomes" id="UP001497497">
    <property type="component" value="Unassembled WGS sequence"/>
</dbReference>